<dbReference type="EMBL" id="JBHRVU010000004">
    <property type="protein sequence ID" value="MFC3443148.1"/>
    <property type="molecule type" value="Genomic_DNA"/>
</dbReference>
<evidence type="ECO:0000256" key="3">
    <source>
        <dbReference type="ARBA" id="ARBA00022676"/>
    </source>
</evidence>
<dbReference type="PANTHER" id="PTHR33908:SF11">
    <property type="entry name" value="MEMBRANE PROTEIN"/>
    <property type="match status" value="1"/>
</dbReference>
<evidence type="ECO:0000256" key="7">
    <source>
        <dbReference type="ARBA" id="ARBA00023136"/>
    </source>
</evidence>
<dbReference type="PANTHER" id="PTHR33908">
    <property type="entry name" value="MANNOSYLTRANSFERASE YKCB-RELATED"/>
    <property type="match status" value="1"/>
</dbReference>
<evidence type="ECO:0000259" key="9">
    <source>
        <dbReference type="Pfam" id="PF13231"/>
    </source>
</evidence>
<feature type="transmembrane region" description="Helical" evidence="8">
    <location>
        <begin position="316"/>
        <end position="335"/>
    </location>
</feature>
<gene>
    <name evidence="10" type="ORF">ACFOKF_18420</name>
</gene>
<evidence type="ECO:0000256" key="2">
    <source>
        <dbReference type="ARBA" id="ARBA00022475"/>
    </source>
</evidence>
<feature type="transmembrane region" description="Helical" evidence="8">
    <location>
        <begin position="160"/>
        <end position="178"/>
    </location>
</feature>
<feature type="domain" description="Glycosyltransferase RgtA/B/C/D-like" evidence="9">
    <location>
        <begin position="91"/>
        <end position="242"/>
    </location>
</feature>
<keyword evidence="2" id="KW-1003">Cell membrane</keyword>
<dbReference type="GO" id="GO:0016757">
    <property type="term" value="F:glycosyltransferase activity"/>
    <property type="evidence" value="ECO:0007669"/>
    <property type="project" value="UniProtKB-KW"/>
</dbReference>
<keyword evidence="7 8" id="KW-0472">Membrane</keyword>
<evidence type="ECO:0000313" key="11">
    <source>
        <dbReference type="Proteomes" id="UP001595681"/>
    </source>
</evidence>
<dbReference type="InterPro" id="IPR050297">
    <property type="entry name" value="LipidA_mod_glycosyltrf_83"/>
</dbReference>
<feature type="transmembrane region" description="Helical" evidence="8">
    <location>
        <begin position="231"/>
        <end position="252"/>
    </location>
</feature>
<comment type="subcellular location">
    <subcellularLocation>
        <location evidence="1">Cell membrane</location>
        <topology evidence="1">Multi-pass membrane protein</topology>
    </subcellularLocation>
</comment>
<dbReference type="Proteomes" id="UP001595681">
    <property type="component" value="Unassembled WGS sequence"/>
</dbReference>
<keyword evidence="5 8" id="KW-0812">Transmembrane</keyword>
<dbReference type="InterPro" id="IPR038731">
    <property type="entry name" value="RgtA/B/C-like"/>
</dbReference>
<evidence type="ECO:0000256" key="5">
    <source>
        <dbReference type="ARBA" id="ARBA00022692"/>
    </source>
</evidence>
<keyword evidence="4 10" id="KW-0808">Transferase</keyword>
<keyword evidence="3 10" id="KW-0328">Glycosyltransferase</keyword>
<evidence type="ECO:0000256" key="1">
    <source>
        <dbReference type="ARBA" id="ARBA00004651"/>
    </source>
</evidence>
<evidence type="ECO:0000256" key="4">
    <source>
        <dbReference type="ARBA" id="ARBA00022679"/>
    </source>
</evidence>
<organism evidence="10 11">
    <name type="scientific">Sphingobium rhizovicinum</name>
    <dbReference type="NCBI Taxonomy" id="432308"/>
    <lineage>
        <taxon>Bacteria</taxon>
        <taxon>Pseudomonadati</taxon>
        <taxon>Pseudomonadota</taxon>
        <taxon>Alphaproteobacteria</taxon>
        <taxon>Sphingomonadales</taxon>
        <taxon>Sphingomonadaceae</taxon>
        <taxon>Sphingobium</taxon>
    </lineage>
</organism>
<evidence type="ECO:0000313" key="10">
    <source>
        <dbReference type="EMBL" id="MFC3443148.1"/>
    </source>
</evidence>
<dbReference type="Pfam" id="PF13231">
    <property type="entry name" value="PMT_2"/>
    <property type="match status" value="1"/>
</dbReference>
<feature type="transmembrane region" description="Helical" evidence="8">
    <location>
        <begin position="366"/>
        <end position="384"/>
    </location>
</feature>
<protein>
    <submittedName>
        <fullName evidence="10">Glycosyltransferase family 39 protein</fullName>
        <ecNumber evidence="10">2.4.-.-</ecNumber>
    </submittedName>
</protein>
<reference evidence="11" key="1">
    <citation type="journal article" date="2019" name="Int. J. Syst. Evol. Microbiol.">
        <title>The Global Catalogue of Microorganisms (GCM) 10K type strain sequencing project: providing services to taxonomists for standard genome sequencing and annotation.</title>
        <authorList>
            <consortium name="The Broad Institute Genomics Platform"/>
            <consortium name="The Broad Institute Genome Sequencing Center for Infectious Disease"/>
            <person name="Wu L."/>
            <person name="Ma J."/>
        </authorList>
    </citation>
    <scope>NUCLEOTIDE SEQUENCE [LARGE SCALE GENOMIC DNA]</scope>
    <source>
        <strain evidence="11">CCM 7491</strain>
    </source>
</reference>
<sequence length="539" mass="58628">MPRLRRAHIWILGLILVAALGVRLASIRFGLPGLNDPDELMFELGAVRMLRGPTLNPGWFGHPATTTMYVLALIDMAVFATGWLAGWFPTIKAFGAAIYADPSWVILPGRLAMAGFAIGTLVLTCRLGTRLFSPRAGLIAAALLAASPVHITYSQIIRSDMMACFFLLLVLLATLDMMERNRRGDLLRAALWTALAVTTKWPFALAGLAVAAGIGKLLLDRRIDARQAMARLALFGAATMAFILLLSPYLLLDYPTVLRNLSGEGQARHLGSTGGDFLYNARWYLTGPLMGGLSMAGLALLLPGALLAWRKQNARFLLGPLIAGFVLLFCSQTILWERWALPLLPLCAIPIAAAVCALADRAGPRLSLPVTAIAMAAMIAPMLIEARADARERMNDTRQVAAAWARAHIPPGSTVLIEHFAFDLIQQPWQFLFPIGDAGCVDAKQLLRGRTGYGSIDQARGSRSNLDYGTMAPGRRAQCRPDFAILTQYDRYRQEQAAFPAEYAAYRDLIGRGRIVARIAPVKGEIGGRMVTIVAFPRP</sequence>
<keyword evidence="6 8" id="KW-1133">Transmembrane helix</keyword>
<comment type="caution">
    <text evidence="10">The sequence shown here is derived from an EMBL/GenBank/DDBJ whole genome shotgun (WGS) entry which is preliminary data.</text>
</comment>
<keyword evidence="11" id="KW-1185">Reference proteome</keyword>
<proteinExistence type="predicted"/>
<feature type="transmembrane region" description="Helical" evidence="8">
    <location>
        <begin position="135"/>
        <end position="153"/>
    </location>
</feature>
<feature type="transmembrane region" description="Helical" evidence="8">
    <location>
        <begin position="289"/>
        <end position="309"/>
    </location>
</feature>
<name>A0ABV7NI51_9SPHN</name>
<feature type="transmembrane region" description="Helical" evidence="8">
    <location>
        <begin position="341"/>
        <end position="359"/>
    </location>
</feature>
<dbReference type="RefSeq" id="WP_380797507.1">
    <property type="nucleotide sequence ID" value="NZ_JBHRVU010000004.1"/>
</dbReference>
<dbReference type="EC" id="2.4.-.-" evidence="10"/>
<feature type="transmembrane region" description="Helical" evidence="8">
    <location>
        <begin position="111"/>
        <end position="129"/>
    </location>
</feature>
<evidence type="ECO:0000256" key="6">
    <source>
        <dbReference type="ARBA" id="ARBA00022989"/>
    </source>
</evidence>
<feature type="transmembrane region" description="Helical" evidence="8">
    <location>
        <begin position="68"/>
        <end position="90"/>
    </location>
</feature>
<accession>A0ABV7NI51</accession>
<evidence type="ECO:0000256" key="8">
    <source>
        <dbReference type="SAM" id="Phobius"/>
    </source>
</evidence>